<keyword evidence="2" id="KW-1185">Reference proteome</keyword>
<dbReference type="AlphaFoldDB" id="A0A2W7RRT2"/>
<sequence length="208" mass="23851">MQTVDTLLHKLNEQRAAGEPVVNLLTTIQQLWTALQEEMTTVKTEHAFVSVVMPFQTPITQQQSPQSIEQKVHTNAITDDSLKSNTFIKINATVGTKEKMDMPNVFENVTSLNDKLKPQQKELAAALQETPIKDLRKAIGINDRYLFVKELFNGDENLFEKSIKTINNFSLYPEAAFWVQKELQQKLGWKDDNEVVAVFNQLVRRRFS</sequence>
<comment type="caution">
    <text evidence="1">The sequence shown here is derived from an EMBL/GenBank/DDBJ whole genome shotgun (WGS) entry which is preliminary data.</text>
</comment>
<name>A0A2W7RRT2_9BACT</name>
<accession>A0A2W7RRT2</accession>
<protein>
    <submittedName>
        <fullName evidence="1">Uncharacterized protein</fullName>
    </submittedName>
</protein>
<dbReference type="OrthoDB" id="1100725at2"/>
<evidence type="ECO:0000313" key="1">
    <source>
        <dbReference type="EMBL" id="PZX63468.1"/>
    </source>
</evidence>
<dbReference type="RefSeq" id="WP_111294115.1">
    <property type="nucleotide sequence ID" value="NZ_QKZV01000003.1"/>
</dbReference>
<reference evidence="1 2" key="1">
    <citation type="submission" date="2018-06" db="EMBL/GenBank/DDBJ databases">
        <title>Genomic Encyclopedia of Archaeal and Bacterial Type Strains, Phase II (KMG-II): from individual species to whole genera.</title>
        <authorList>
            <person name="Goeker M."/>
        </authorList>
    </citation>
    <scope>NUCLEOTIDE SEQUENCE [LARGE SCALE GENOMIC DNA]</scope>
    <source>
        <strain evidence="1 2">DSM 23241</strain>
    </source>
</reference>
<dbReference type="EMBL" id="QKZV01000003">
    <property type="protein sequence ID" value="PZX63468.1"/>
    <property type="molecule type" value="Genomic_DNA"/>
</dbReference>
<evidence type="ECO:0000313" key="2">
    <source>
        <dbReference type="Proteomes" id="UP000249720"/>
    </source>
</evidence>
<organism evidence="1 2">
    <name type="scientific">Hydrotalea sandarakina</name>
    <dbReference type="NCBI Taxonomy" id="1004304"/>
    <lineage>
        <taxon>Bacteria</taxon>
        <taxon>Pseudomonadati</taxon>
        <taxon>Bacteroidota</taxon>
        <taxon>Chitinophagia</taxon>
        <taxon>Chitinophagales</taxon>
        <taxon>Chitinophagaceae</taxon>
        <taxon>Hydrotalea</taxon>
    </lineage>
</organism>
<gene>
    <name evidence="1" type="ORF">LX80_01112</name>
</gene>
<dbReference type="Proteomes" id="UP000249720">
    <property type="component" value="Unassembled WGS sequence"/>
</dbReference>
<proteinExistence type="predicted"/>